<protein>
    <submittedName>
        <fullName evidence="1">Uncharacterized protein</fullName>
    </submittedName>
</protein>
<proteinExistence type="predicted"/>
<organism evidence="1 2">
    <name type="scientific">Luteolibacter pohnpeiensis</name>
    <dbReference type="NCBI Taxonomy" id="454153"/>
    <lineage>
        <taxon>Bacteria</taxon>
        <taxon>Pseudomonadati</taxon>
        <taxon>Verrucomicrobiota</taxon>
        <taxon>Verrucomicrobiia</taxon>
        <taxon>Verrucomicrobiales</taxon>
        <taxon>Verrucomicrobiaceae</taxon>
        <taxon>Luteolibacter</taxon>
    </lineage>
</organism>
<keyword evidence="2" id="KW-1185">Reference proteome</keyword>
<evidence type="ECO:0000313" key="2">
    <source>
        <dbReference type="Proteomes" id="UP000603141"/>
    </source>
</evidence>
<evidence type="ECO:0000313" key="1">
    <source>
        <dbReference type="EMBL" id="MBK1884799.1"/>
    </source>
</evidence>
<dbReference type="Proteomes" id="UP000603141">
    <property type="component" value="Unassembled WGS sequence"/>
</dbReference>
<feature type="non-terminal residue" evidence="1">
    <location>
        <position position="1"/>
    </location>
</feature>
<gene>
    <name evidence="1" type="ORF">JIN85_20485</name>
</gene>
<dbReference type="RefSeq" id="WP_200274322.1">
    <property type="nucleotide sequence ID" value="NZ_JAENIJ010000113.1"/>
</dbReference>
<dbReference type="EMBL" id="JAENIJ010000113">
    <property type="protein sequence ID" value="MBK1884799.1"/>
    <property type="molecule type" value="Genomic_DNA"/>
</dbReference>
<comment type="caution">
    <text evidence="1">The sequence shown here is derived from an EMBL/GenBank/DDBJ whole genome shotgun (WGS) entry which is preliminary data.</text>
</comment>
<reference evidence="1" key="1">
    <citation type="submission" date="2021-01" db="EMBL/GenBank/DDBJ databases">
        <title>Modified the classification status of verrucomicrobia.</title>
        <authorList>
            <person name="Feng X."/>
        </authorList>
    </citation>
    <scope>NUCLEOTIDE SEQUENCE</scope>
    <source>
        <strain evidence="1">KCTC 22041</strain>
    </source>
</reference>
<name>A0A934SF95_9BACT</name>
<dbReference type="AlphaFoldDB" id="A0A934SF95"/>
<sequence>QLIEAVENGTKEMTAVQQQALQRIRDAFRGGIDAQEQVQMAQDIETVAGPLQEQSESQHKALEIFRSVLAKNQVTAQDASLLVGQISALSDEQAQITASQKEAVERTKQSLANNNLNNEEMQKLIADSQLLSNTLGGKIEGLTGITRTLLETLKTYDSIIAQLQAESQALKDAARQKSVYGTY</sequence>
<accession>A0A934SF95</accession>